<keyword evidence="2" id="KW-0285">Flavoprotein</keyword>
<dbReference type="PANTHER" id="PTHR42887:SF1">
    <property type="entry name" value="BLR3961 PROTEIN"/>
    <property type="match status" value="1"/>
</dbReference>
<dbReference type="Pfam" id="PF22780">
    <property type="entry name" value="HI0933_like_1st"/>
    <property type="match status" value="1"/>
</dbReference>
<comment type="cofactor">
    <cofactor evidence="1">
        <name>FAD</name>
        <dbReference type="ChEBI" id="CHEBI:57692"/>
    </cofactor>
</comment>
<dbReference type="Gene3D" id="2.40.30.10">
    <property type="entry name" value="Translation factors"/>
    <property type="match status" value="1"/>
</dbReference>
<evidence type="ECO:0000256" key="2">
    <source>
        <dbReference type="ARBA" id="ARBA00022630"/>
    </source>
</evidence>
<dbReference type="PANTHER" id="PTHR42887">
    <property type="entry name" value="OS12G0638800 PROTEIN"/>
    <property type="match status" value="1"/>
</dbReference>
<dbReference type="Gene3D" id="3.50.50.60">
    <property type="entry name" value="FAD/NAD(P)-binding domain"/>
    <property type="match status" value="1"/>
</dbReference>
<proteinExistence type="predicted"/>
<dbReference type="NCBIfam" id="TIGR03862">
    <property type="entry name" value="flavo_PP4765"/>
    <property type="match status" value="1"/>
</dbReference>
<name>A0A917V6A0_9HYPH</name>
<dbReference type="InterPro" id="IPR036188">
    <property type="entry name" value="FAD/NAD-bd_sf"/>
</dbReference>
<reference evidence="6 7" key="1">
    <citation type="journal article" date="2014" name="Int. J. Syst. Evol. Microbiol.">
        <title>Complete genome sequence of Corynebacterium casei LMG S-19264T (=DSM 44701T), isolated from a smear-ripened cheese.</title>
        <authorList>
            <consortium name="US DOE Joint Genome Institute (JGI-PGF)"/>
            <person name="Walter F."/>
            <person name="Albersmeier A."/>
            <person name="Kalinowski J."/>
            <person name="Ruckert C."/>
        </authorList>
    </citation>
    <scope>NUCLEOTIDE SEQUENCE [LARGE SCALE GENOMIC DNA]</scope>
    <source>
        <strain evidence="6 7">CGMCC 1.9161</strain>
    </source>
</reference>
<dbReference type="PRINTS" id="PR00411">
    <property type="entry name" value="PNDRDTASEI"/>
</dbReference>
<feature type="domain" description="RsdA/BaiN/AoA(So)-like Rossmann fold-like" evidence="4">
    <location>
        <begin position="5"/>
        <end position="397"/>
    </location>
</feature>
<dbReference type="InterPro" id="IPR023166">
    <property type="entry name" value="BaiN-like_dom_sf"/>
</dbReference>
<dbReference type="NCBIfam" id="TIGR00275">
    <property type="entry name" value="aminoacetone oxidase family FAD-binding enzyme"/>
    <property type="match status" value="1"/>
</dbReference>
<evidence type="ECO:0000313" key="7">
    <source>
        <dbReference type="Proteomes" id="UP000600449"/>
    </source>
</evidence>
<dbReference type="Proteomes" id="UP000600449">
    <property type="component" value="Unassembled WGS sequence"/>
</dbReference>
<comment type="caution">
    <text evidence="6">The sequence shown here is derived from an EMBL/GenBank/DDBJ whole genome shotgun (WGS) entry which is preliminary data.</text>
</comment>
<dbReference type="RefSeq" id="WP_244645533.1">
    <property type="nucleotide sequence ID" value="NZ_BMMF01000010.1"/>
</dbReference>
<organism evidence="6 7">
    <name type="scientific">Salinarimonas ramus</name>
    <dbReference type="NCBI Taxonomy" id="690164"/>
    <lineage>
        <taxon>Bacteria</taxon>
        <taxon>Pseudomonadati</taxon>
        <taxon>Pseudomonadota</taxon>
        <taxon>Alphaproteobacteria</taxon>
        <taxon>Hyphomicrobiales</taxon>
        <taxon>Salinarimonadaceae</taxon>
        <taxon>Salinarimonas</taxon>
    </lineage>
</organism>
<protein>
    <submittedName>
        <fullName evidence="6">NAD(FAD)-utilizing dehydrogenase</fullName>
    </submittedName>
</protein>
<dbReference type="Pfam" id="PF03486">
    <property type="entry name" value="HI0933_like"/>
    <property type="match status" value="1"/>
</dbReference>
<accession>A0A917V6A0</accession>
<dbReference type="PRINTS" id="PR00368">
    <property type="entry name" value="FADPNR"/>
</dbReference>
<evidence type="ECO:0000259" key="5">
    <source>
        <dbReference type="Pfam" id="PF22780"/>
    </source>
</evidence>
<dbReference type="InterPro" id="IPR055178">
    <property type="entry name" value="RsdA/BaiN/AoA(So)-like_dom"/>
</dbReference>
<dbReference type="AlphaFoldDB" id="A0A917V6A0"/>
<sequence>MSLPHVVIVGAGPAGLAAAERLAQAGGVAVTIVERMPTPARKFLLAGRGGLNLTHSEPLPGFLRHYGGSAAEIVADAIGRYTPLALRDWAADLGAPTFVGSSGRVFPESFKASPLARAWLSRLERRGVRLLSRTRWTGFGPDDSLALERAGERSTLAADATILALGGASWPRLGSDGAWTAILAASGVAVAPLAPMNAGVEIAWSDVFRQRFAGMPLKRIAIGVGAPADPAAVTEAIITAQGLEGTGIYARSAEIGEALERGGAVALHLDLRPDLARDALAERIAAAPKGRTLTERLRRAGLSAPAIGLLREAGPLPAEPAGIAARAKECILTIERMRPIERAISTRGGILADALDETLMLRALPGVFAAGEMLDWHAPTGGYLLQGCFATGRAAAEGVLARLAGGA</sequence>
<keyword evidence="3" id="KW-0274">FAD</keyword>
<dbReference type="InterPro" id="IPR004792">
    <property type="entry name" value="BaiN-like"/>
</dbReference>
<feature type="domain" description="RsdA/BaiN/AoA(So)-like insert" evidence="5">
    <location>
        <begin position="195"/>
        <end position="291"/>
    </location>
</feature>
<dbReference type="InterPro" id="IPR022460">
    <property type="entry name" value="Flavoprotein_PP4765"/>
</dbReference>
<gene>
    <name evidence="6" type="ORF">GCM10011322_33780</name>
</gene>
<evidence type="ECO:0000256" key="1">
    <source>
        <dbReference type="ARBA" id="ARBA00001974"/>
    </source>
</evidence>
<evidence type="ECO:0000313" key="6">
    <source>
        <dbReference type="EMBL" id="GGK43955.1"/>
    </source>
</evidence>
<dbReference type="SUPFAM" id="SSF160996">
    <property type="entry name" value="HI0933 insert domain-like"/>
    <property type="match status" value="1"/>
</dbReference>
<keyword evidence="7" id="KW-1185">Reference proteome</keyword>
<dbReference type="Gene3D" id="1.10.8.260">
    <property type="entry name" value="HI0933 insert domain-like"/>
    <property type="match status" value="1"/>
</dbReference>
<dbReference type="InterPro" id="IPR057661">
    <property type="entry name" value="RsdA/BaiN/AoA(So)_Rossmann"/>
</dbReference>
<evidence type="ECO:0000259" key="4">
    <source>
        <dbReference type="Pfam" id="PF03486"/>
    </source>
</evidence>
<dbReference type="EMBL" id="BMMF01000010">
    <property type="protein sequence ID" value="GGK43955.1"/>
    <property type="molecule type" value="Genomic_DNA"/>
</dbReference>
<evidence type="ECO:0000256" key="3">
    <source>
        <dbReference type="ARBA" id="ARBA00022827"/>
    </source>
</evidence>
<dbReference type="SUPFAM" id="SSF51905">
    <property type="entry name" value="FAD/NAD(P)-binding domain"/>
    <property type="match status" value="1"/>
</dbReference>